<gene>
    <name evidence="5" type="ORF">BEN49_05625</name>
</gene>
<proteinExistence type="predicted"/>
<protein>
    <submittedName>
        <fullName evidence="5">AraC family transcriptional regulator</fullName>
    </submittedName>
</protein>
<dbReference type="Proteomes" id="UP000177506">
    <property type="component" value="Unassembled WGS sequence"/>
</dbReference>
<dbReference type="RefSeq" id="WP_070742384.1">
    <property type="nucleotide sequence ID" value="NZ_MDZA01000099.1"/>
</dbReference>
<dbReference type="SUPFAM" id="SSF46689">
    <property type="entry name" value="Homeodomain-like"/>
    <property type="match status" value="1"/>
</dbReference>
<dbReference type="GO" id="GO:0003700">
    <property type="term" value="F:DNA-binding transcription factor activity"/>
    <property type="evidence" value="ECO:0007669"/>
    <property type="project" value="InterPro"/>
</dbReference>
<dbReference type="PANTHER" id="PTHR46796:SF6">
    <property type="entry name" value="ARAC SUBFAMILY"/>
    <property type="match status" value="1"/>
</dbReference>
<evidence type="ECO:0000313" key="6">
    <source>
        <dbReference type="Proteomes" id="UP000177506"/>
    </source>
</evidence>
<dbReference type="InterPro" id="IPR018060">
    <property type="entry name" value="HTH_AraC"/>
</dbReference>
<accession>A0A1G1TJB1</accession>
<name>A0A1G1TJB1_9BACT</name>
<sequence length="278" mass="30948">MNIKQLNRHAEMVVVCHGDRRYGREVSFEDNVLVGVLAGELKVVQADRTRCCGAGDALLLPRNQPATLLKYPKGGAAYQAVMLTLPTALVRAYYAQQPPLPAPAAAGGLVLLPKSPLLQSLFASLLPYLELEHRLPATLLAGKVTEAIEVLRSLDQRSDGVLADFAEPGKVNLVEFMEANYMFNLPLTRFSYLTGRSLTTFKRDFKKAFLLSPQRWLTQQRLKLAHYQLTEKRRKPVELYLEVGFENLAHFSVAFKKQFGYPPTTLVGQRPGPRLAAG</sequence>
<keyword evidence="6" id="KW-1185">Reference proteome</keyword>
<dbReference type="AlphaFoldDB" id="A0A1G1TJB1"/>
<dbReference type="PANTHER" id="PTHR46796">
    <property type="entry name" value="HTH-TYPE TRANSCRIPTIONAL ACTIVATOR RHAS-RELATED"/>
    <property type="match status" value="1"/>
</dbReference>
<dbReference type="InterPro" id="IPR009057">
    <property type="entry name" value="Homeodomain-like_sf"/>
</dbReference>
<evidence type="ECO:0000256" key="2">
    <source>
        <dbReference type="ARBA" id="ARBA00023125"/>
    </source>
</evidence>
<comment type="caution">
    <text evidence="5">The sequence shown here is derived from an EMBL/GenBank/DDBJ whole genome shotgun (WGS) entry which is preliminary data.</text>
</comment>
<dbReference type="Pfam" id="PF22200">
    <property type="entry name" value="ExsA_N"/>
    <property type="match status" value="1"/>
</dbReference>
<keyword evidence="2" id="KW-0238">DNA-binding</keyword>
<evidence type="ECO:0000256" key="1">
    <source>
        <dbReference type="ARBA" id="ARBA00023015"/>
    </source>
</evidence>
<dbReference type="InterPro" id="IPR050204">
    <property type="entry name" value="AraC_XylS_family_regulators"/>
</dbReference>
<dbReference type="InterPro" id="IPR037923">
    <property type="entry name" value="HTH-like"/>
</dbReference>
<dbReference type="SMART" id="SM00342">
    <property type="entry name" value="HTH_ARAC"/>
    <property type="match status" value="1"/>
</dbReference>
<organism evidence="5 6">
    <name type="scientific">Hymenobacter coccineus</name>
    <dbReference type="NCBI Taxonomy" id="1908235"/>
    <lineage>
        <taxon>Bacteria</taxon>
        <taxon>Pseudomonadati</taxon>
        <taxon>Bacteroidota</taxon>
        <taxon>Cytophagia</taxon>
        <taxon>Cytophagales</taxon>
        <taxon>Hymenobacteraceae</taxon>
        <taxon>Hymenobacter</taxon>
    </lineage>
</organism>
<feature type="domain" description="HTH araC/xylS-type" evidence="4">
    <location>
        <begin position="171"/>
        <end position="269"/>
    </location>
</feature>
<dbReference type="OrthoDB" id="4480133at2"/>
<dbReference type="EMBL" id="MDZA01000099">
    <property type="protein sequence ID" value="OGX90959.1"/>
    <property type="molecule type" value="Genomic_DNA"/>
</dbReference>
<dbReference type="InterPro" id="IPR054015">
    <property type="entry name" value="ExsA-like_N"/>
</dbReference>
<evidence type="ECO:0000313" key="5">
    <source>
        <dbReference type="EMBL" id="OGX90959.1"/>
    </source>
</evidence>
<dbReference type="Gene3D" id="1.10.10.60">
    <property type="entry name" value="Homeodomain-like"/>
    <property type="match status" value="1"/>
</dbReference>
<dbReference type="Pfam" id="PF12833">
    <property type="entry name" value="HTH_18"/>
    <property type="match status" value="1"/>
</dbReference>
<evidence type="ECO:0000256" key="3">
    <source>
        <dbReference type="ARBA" id="ARBA00023163"/>
    </source>
</evidence>
<dbReference type="PROSITE" id="PS01124">
    <property type="entry name" value="HTH_ARAC_FAMILY_2"/>
    <property type="match status" value="1"/>
</dbReference>
<keyword evidence="1" id="KW-0805">Transcription regulation</keyword>
<reference evidence="5 6" key="1">
    <citation type="submission" date="2016-08" db="EMBL/GenBank/DDBJ databases">
        <title>Hymenobacter coccineus sp. nov., Hymenobacter lapidarius sp. nov. and Hymenobacter glacialis sp. nov., isolated from Antarctic soil.</title>
        <authorList>
            <person name="Sedlacek I."/>
            <person name="Kralova S."/>
            <person name="Kyrova K."/>
            <person name="Maslanova I."/>
            <person name="Stankova E."/>
            <person name="Vrbovska V."/>
            <person name="Nemec M."/>
            <person name="Bartak M."/>
            <person name="Svec P."/>
            <person name="Busse H.-J."/>
            <person name="Pantucek R."/>
        </authorList>
    </citation>
    <scope>NUCLEOTIDE SEQUENCE [LARGE SCALE GENOMIC DNA]</scope>
    <source>
        <strain evidence="5 6">CCM 8649</strain>
    </source>
</reference>
<dbReference type="SUPFAM" id="SSF51215">
    <property type="entry name" value="Regulatory protein AraC"/>
    <property type="match status" value="1"/>
</dbReference>
<dbReference type="GO" id="GO:0043565">
    <property type="term" value="F:sequence-specific DNA binding"/>
    <property type="evidence" value="ECO:0007669"/>
    <property type="project" value="InterPro"/>
</dbReference>
<keyword evidence="3" id="KW-0804">Transcription</keyword>
<evidence type="ECO:0000259" key="4">
    <source>
        <dbReference type="PROSITE" id="PS01124"/>
    </source>
</evidence>